<name>A0ABZ0SC90_9GAMM</name>
<reference evidence="1 2" key="1">
    <citation type="journal article" date="2023" name="Microorganisms">
        <title>Thiorhodovibrio frisius and Trv. litoralis spp. nov., Two Novel Members from a Clade of Fastidious Purple Sulfur Bacteria That Exhibit Unique Red-Shifted Light-Harvesting Capabilities.</title>
        <authorList>
            <person name="Methner A."/>
            <person name="Kuzyk S.B."/>
            <person name="Petersen J."/>
            <person name="Bauer S."/>
            <person name="Brinkmann H."/>
            <person name="Sichau K."/>
            <person name="Wanner G."/>
            <person name="Wolf J."/>
            <person name="Neumann-Schaal M."/>
            <person name="Henke P."/>
            <person name="Tank M."/>
            <person name="Sproer C."/>
            <person name="Bunk B."/>
            <person name="Overmann J."/>
        </authorList>
    </citation>
    <scope>NUCLEOTIDE SEQUENCE [LARGE SCALE GENOMIC DNA]</scope>
    <source>
        <strain evidence="1 2">DSM 6702</strain>
    </source>
</reference>
<protein>
    <recommendedName>
        <fullName evidence="3">Carboxypeptidase regulatory-like domain-containing protein</fullName>
    </recommendedName>
</protein>
<accession>A0ABZ0SC90</accession>
<evidence type="ECO:0008006" key="3">
    <source>
        <dbReference type="Google" id="ProtNLM"/>
    </source>
</evidence>
<evidence type="ECO:0000313" key="2">
    <source>
        <dbReference type="Proteomes" id="UP001432180"/>
    </source>
</evidence>
<organism evidence="1 2">
    <name type="scientific">Thiorhodovibrio winogradskyi</name>
    <dbReference type="NCBI Taxonomy" id="77007"/>
    <lineage>
        <taxon>Bacteria</taxon>
        <taxon>Pseudomonadati</taxon>
        <taxon>Pseudomonadota</taxon>
        <taxon>Gammaproteobacteria</taxon>
        <taxon>Chromatiales</taxon>
        <taxon>Chromatiaceae</taxon>
        <taxon>Thiorhodovibrio</taxon>
    </lineage>
</organism>
<dbReference type="Proteomes" id="UP001432180">
    <property type="component" value="Chromosome"/>
</dbReference>
<gene>
    <name evidence="1" type="ORF">Thiowin_03218</name>
</gene>
<evidence type="ECO:0000313" key="1">
    <source>
        <dbReference type="EMBL" id="WPL18159.1"/>
    </source>
</evidence>
<dbReference type="EMBL" id="CP121472">
    <property type="protein sequence ID" value="WPL18159.1"/>
    <property type="molecule type" value="Genomic_DNA"/>
</dbReference>
<sequence>MPRLPICAIYCKRVEPVVIRVLQVPINQSVKEVIEMVNVQRSSLITMSLLLGAGVLIPVGSQPRCGDEPRVILAGDMMQVAETPTTWAIRPADEKKSLTQLPGHQSAISAGASAPPLDVMSSEIQTLDGIRYVSGGIGESERTELKAIGREFNLHLMFATQGSGKYLSAVRVNILDARSNPVLTVVSNGPWFLAQLPAGQYRVEVTPTGKRGKGETQGKTVNLGSEGQAQMDFYWKI</sequence>
<keyword evidence="2" id="KW-1185">Reference proteome</keyword>
<proteinExistence type="predicted"/>